<keyword evidence="8" id="KW-1185">Reference proteome</keyword>
<reference evidence="8" key="1">
    <citation type="journal article" date="2019" name="Int. J. Syst. Evol. Microbiol.">
        <title>The Global Catalogue of Microorganisms (GCM) 10K type strain sequencing project: providing services to taxonomists for standard genome sequencing and annotation.</title>
        <authorList>
            <consortium name="The Broad Institute Genomics Platform"/>
            <consortium name="The Broad Institute Genome Sequencing Center for Infectious Disease"/>
            <person name="Wu L."/>
            <person name="Ma J."/>
        </authorList>
    </citation>
    <scope>NUCLEOTIDE SEQUENCE [LARGE SCALE GENOMIC DNA]</scope>
    <source>
        <strain evidence="8">JCM 9373</strain>
    </source>
</reference>
<dbReference type="GO" id="GO:0032259">
    <property type="term" value="P:methylation"/>
    <property type="evidence" value="ECO:0007669"/>
    <property type="project" value="UniProtKB-KW"/>
</dbReference>
<dbReference type="SUPFAM" id="SSF53335">
    <property type="entry name" value="S-adenosyl-L-methionine-dependent methyltransferases"/>
    <property type="match status" value="1"/>
</dbReference>
<dbReference type="InterPro" id="IPR029063">
    <property type="entry name" value="SAM-dependent_MTases_sf"/>
</dbReference>
<accession>A0ABP6NCE3</accession>
<evidence type="ECO:0000256" key="2">
    <source>
        <dbReference type="ARBA" id="ARBA00022603"/>
    </source>
</evidence>
<dbReference type="Gene3D" id="3.40.50.150">
    <property type="entry name" value="Vaccinia Virus protein VP39"/>
    <property type="match status" value="1"/>
</dbReference>
<dbReference type="InterPro" id="IPR050390">
    <property type="entry name" value="C5-Methyltransferase"/>
</dbReference>
<dbReference type="RefSeq" id="WP_344861235.1">
    <property type="nucleotide sequence ID" value="NZ_BAAAUT010000029.1"/>
</dbReference>
<gene>
    <name evidence="7" type="ORF">GCM10010466_37720</name>
</gene>
<keyword evidence="5" id="KW-0680">Restriction system</keyword>
<dbReference type="Gene3D" id="3.90.120.10">
    <property type="entry name" value="DNA Methylase, subunit A, domain 2"/>
    <property type="match status" value="1"/>
</dbReference>
<comment type="caution">
    <text evidence="7">The sequence shown here is derived from an EMBL/GenBank/DDBJ whole genome shotgun (WGS) entry which is preliminary data.</text>
</comment>
<dbReference type="PROSITE" id="PS51679">
    <property type="entry name" value="SAM_MT_C5"/>
    <property type="match status" value="1"/>
</dbReference>
<sequence>MTVPGTLDLFAGPGGWSTGLRLLGLEDLGIEIDPTACATRTAAGHATVCADVSALDPADFAGVTGLIASSPCQTFSTAGKRAGLADMVVCHRALNDLAAGRDSRAALVEQCRDRRSLLVVEPLRYALALSPQWVAVENVPATAPLLEHTAAILREHGYRAWSGEVNAADYGLAQSRRRALLLAHSDRLPALPAPTHRGGAVQPDLFGSELRPWVTMADALGWPRGLQIRTRGMRRAGTGGNLFSADRPAWTLTEKARSWTVGSLDALAHTWRQLTAQEAAVLQGFPPDYPFQGRRSTVFRQIGDAVPPLLAAAVLDALCGTEVTR</sequence>
<keyword evidence="2 6" id="KW-0489">Methyltransferase</keyword>
<organism evidence="7 8">
    <name type="scientific">Planomonospora alba</name>
    <dbReference type="NCBI Taxonomy" id="161354"/>
    <lineage>
        <taxon>Bacteria</taxon>
        <taxon>Bacillati</taxon>
        <taxon>Actinomycetota</taxon>
        <taxon>Actinomycetes</taxon>
        <taxon>Streptosporangiales</taxon>
        <taxon>Streptosporangiaceae</taxon>
        <taxon>Planomonospora</taxon>
    </lineage>
</organism>
<evidence type="ECO:0000256" key="3">
    <source>
        <dbReference type="ARBA" id="ARBA00022679"/>
    </source>
</evidence>
<comment type="similarity">
    <text evidence="6">Belongs to the class I-like SAM-binding methyltransferase superfamily. C5-methyltransferase family.</text>
</comment>
<dbReference type="PRINTS" id="PR00105">
    <property type="entry name" value="C5METTRFRASE"/>
</dbReference>
<evidence type="ECO:0000256" key="5">
    <source>
        <dbReference type="ARBA" id="ARBA00022747"/>
    </source>
</evidence>
<keyword evidence="4 6" id="KW-0949">S-adenosyl-L-methionine</keyword>
<proteinExistence type="inferred from homology"/>
<name>A0ABP6NCE3_9ACTN</name>
<evidence type="ECO:0000256" key="4">
    <source>
        <dbReference type="ARBA" id="ARBA00022691"/>
    </source>
</evidence>
<evidence type="ECO:0000313" key="8">
    <source>
        <dbReference type="Proteomes" id="UP001500320"/>
    </source>
</evidence>
<evidence type="ECO:0000256" key="6">
    <source>
        <dbReference type="PROSITE-ProRule" id="PRU01016"/>
    </source>
</evidence>
<protein>
    <recommendedName>
        <fullName evidence="1">DNA (cytosine-5-)-methyltransferase</fullName>
        <ecNumber evidence="1">2.1.1.37</ecNumber>
    </recommendedName>
</protein>
<dbReference type="EMBL" id="BAAAUT010000029">
    <property type="protein sequence ID" value="GAA3143198.1"/>
    <property type="molecule type" value="Genomic_DNA"/>
</dbReference>
<dbReference type="InterPro" id="IPR001525">
    <property type="entry name" value="C5_MeTfrase"/>
</dbReference>
<dbReference type="PANTHER" id="PTHR10629">
    <property type="entry name" value="CYTOSINE-SPECIFIC METHYLTRANSFERASE"/>
    <property type="match status" value="1"/>
</dbReference>
<dbReference type="EC" id="2.1.1.37" evidence="1"/>
<dbReference type="GO" id="GO:0008168">
    <property type="term" value="F:methyltransferase activity"/>
    <property type="evidence" value="ECO:0007669"/>
    <property type="project" value="UniProtKB-KW"/>
</dbReference>
<evidence type="ECO:0000313" key="7">
    <source>
        <dbReference type="EMBL" id="GAA3143198.1"/>
    </source>
</evidence>
<evidence type="ECO:0000256" key="1">
    <source>
        <dbReference type="ARBA" id="ARBA00011975"/>
    </source>
</evidence>
<feature type="active site" evidence="6">
    <location>
        <position position="72"/>
    </location>
</feature>
<dbReference type="Proteomes" id="UP001500320">
    <property type="component" value="Unassembled WGS sequence"/>
</dbReference>
<keyword evidence="3 6" id="KW-0808">Transferase</keyword>
<dbReference type="PANTHER" id="PTHR10629:SF52">
    <property type="entry name" value="DNA (CYTOSINE-5)-METHYLTRANSFERASE 1"/>
    <property type="match status" value="1"/>
</dbReference>
<dbReference type="Pfam" id="PF00145">
    <property type="entry name" value="DNA_methylase"/>
    <property type="match status" value="3"/>
</dbReference>